<dbReference type="EMBL" id="JAGEUA010000006">
    <property type="protein sequence ID" value="KAL0973362.1"/>
    <property type="molecule type" value="Genomic_DNA"/>
</dbReference>
<feature type="compositionally biased region" description="Low complexity" evidence="3">
    <location>
        <begin position="1"/>
        <end position="29"/>
    </location>
</feature>
<dbReference type="Proteomes" id="UP001557470">
    <property type="component" value="Unassembled WGS sequence"/>
</dbReference>
<evidence type="ECO:0000256" key="1">
    <source>
        <dbReference type="PROSITE-ProRule" id="PRU00285"/>
    </source>
</evidence>
<feature type="region of interest" description="Disordered" evidence="3">
    <location>
        <begin position="1"/>
        <end position="33"/>
    </location>
</feature>
<gene>
    <name evidence="5" type="ORF">UPYG_G00202460</name>
</gene>
<sequence>MAVSTSSSSRSSSSSYRSSARFSSSYRSEGSGGGVTDPLFEPFLEAAGVGPHSLFGENGDKDPLCLSPFSRHQKDVVSGVTVTGHPPSMGAVRSLGDSYYMSADVSHFEPHDIVVMAYNNNIVIHAEKVLEDGKVSDTFTHKTLLPEDMDPLSISGKLNHEGMLVVNVRKKTHALEPPTTPAYRSEAHL</sequence>
<feature type="domain" description="SHSP" evidence="4">
    <location>
        <begin position="79"/>
        <end position="186"/>
    </location>
</feature>
<evidence type="ECO:0000313" key="5">
    <source>
        <dbReference type="EMBL" id="KAL0973362.1"/>
    </source>
</evidence>
<dbReference type="PANTHER" id="PTHR46907">
    <property type="entry name" value="HEAT SHOCK PROTEIN BETA-7-RELATED"/>
    <property type="match status" value="1"/>
</dbReference>
<dbReference type="InterPro" id="IPR002068">
    <property type="entry name" value="A-crystallin/Hsp20_dom"/>
</dbReference>
<name>A0ABD0WIX2_UMBPY</name>
<protein>
    <recommendedName>
        <fullName evidence="4">SHSP domain-containing protein</fullName>
    </recommendedName>
</protein>
<dbReference type="PROSITE" id="PS01031">
    <property type="entry name" value="SHSP"/>
    <property type="match status" value="1"/>
</dbReference>
<keyword evidence="6" id="KW-1185">Reference proteome</keyword>
<evidence type="ECO:0000259" key="4">
    <source>
        <dbReference type="PROSITE" id="PS01031"/>
    </source>
</evidence>
<proteinExistence type="inferred from homology"/>
<reference evidence="5 6" key="1">
    <citation type="submission" date="2024-06" db="EMBL/GenBank/DDBJ databases">
        <authorList>
            <person name="Pan Q."/>
            <person name="Wen M."/>
            <person name="Jouanno E."/>
            <person name="Zahm M."/>
            <person name="Klopp C."/>
            <person name="Cabau C."/>
            <person name="Louis A."/>
            <person name="Berthelot C."/>
            <person name="Parey E."/>
            <person name="Roest Crollius H."/>
            <person name="Montfort J."/>
            <person name="Robinson-Rechavi M."/>
            <person name="Bouchez O."/>
            <person name="Lampietro C."/>
            <person name="Lopez Roques C."/>
            <person name="Donnadieu C."/>
            <person name="Postlethwait J."/>
            <person name="Bobe J."/>
            <person name="Verreycken H."/>
            <person name="Guiguen Y."/>
        </authorList>
    </citation>
    <scope>NUCLEOTIDE SEQUENCE [LARGE SCALE GENOMIC DNA]</scope>
    <source>
        <strain evidence="5">Up_M1</strain>
        <tissue evidence="5">Testis</tissue>
    </source>
</reference>
<evidence type="ECO:0000256" key="3">
    <source>
        <dbReference type="SAM" id="MobiDB-lite"/>
    </source>
</evidence>
<dbReference type="AlphaFoldDB" id="A0ABD0WIX2"/>
<evidence type="ECO:0000313" key="6">
    <source>
        <dbReference type="Proteomes" id="UP001557470"/>
    </source>
</evidence>
<evidence type="ECO:0000256" key="2">
    <source>
        <dbReference type="RuleBase" id="RU003616"/>
    </source>
</evidence>
<dbReference type="InterPro" id="IPR008978">
    <property type="entry name" value="HSP20-like_chaperone"/>
</dbReference>
<dbReference type="PANTHER" id="PTHR46907:SF1">
    <property type="entry name" value="HEAT SHOCK PROTEIN FAMILY B (SMALL) MEMBER 7"/>
    <property type="match status" value="1"/>
</dbReference>
<dbReference type="SUPFAM" id="SSF49764">
    <property type="entry name" value="HSP20-like chaperones"/>
    <property type="match status" value="1"/>
</dbReference>
<accession>A0ABD0WIX2</accession>
<dbReference type="Gene3D" id="2.60.40.790">
    <property type="match status" value="1"/>
</dbReference>
<comment type="caution">
    <text evidence="5">The sequence shown here is derived from an EMBL/GenBank/DDBJ whole genome shotgun (WGS) entry which is preliminary data.</text>
</comment>
<comment type="similarity">
    <text evidence="1 2">Belongs to the small heat shock protein (HSP20) family.</text>
</comment>
<organism evidence="5 6">
    <name type="scientific">Umbra pygmaea</name>
    <name type="common">Eastern mudminnow</name>
    <dbReference type="NCBI Taxonomy" id="75934"/>
    <lineage>
        <taxon>Eukaryota</taxon>
        <taxon>Metazoa</taxon>
        <taxon>Chordata</taxon>
        <taxon>Craniata</taxon>
        <taxon>Vertebrata</taxon>
        <taxon>Euteleostomi</taxon>
        <taxon>Actinopterygii</taxon>
        <taxon>Neopterygii</taxon>
        <taxon>Teleostei</taxon>
        <taxon>Protacanthopterygii</taxon>
        <taxon>Esociformes</taxon>
        <taxon>Umbridae</taxon>
        <taxon>Umbra</taxon>
    </lineage>
</organism>
<dbReference type="Pfam" id="PF00011">
    <property type="entry name" value="HSP20"/>
    <property type="match status" value="1"/>
</dbReference>